<evidence type="ECO:0000313" key="1">
    <source>
        <dbReference type="EMBL" id="EHG17037.1"/>
    </source>
</evidence>
<gene>
    <name evidence="1" type="ORF">HMPREF9138_00365</name>
</gene>
<protein>
    <submittedName>
        <fullName evidence="1">Uncharacterized protein</fullName>
    </submittedName>
</protein>
<reference evidence="1 2" key="1">
    <citation type="submission" date="2011-10" db="EMBL/GenBank/DDBJ databases">
        <title>The Genome Sequence of Prevotella histicola F0411.</title>
        <authorList>
            <consortium name="The Broad Institute Genome Sequencing Platform"/>
            <person name="Earl A."/>
            <person name="Ward D."/>
            <person name="Feldgarden M."/>
            <person name="Gevers D."/>
            <person name="Izard J."/>
            <person name="Ganesan A."/>
            <person name="Blanton J.M."/>
            <person name="Baranova O.V."/>
            <person name="Tanner A.C."/>
            <person name="Mathney J.M.J."/>
            <person name="Dewhirst F.E."/>
            <person name="Young S.K."/>
            <person name="Zeng Q."/>
            <person name="Gargeya S."/>
            <person name="Fitzgerald M."/>
            <person name="Haas B."/>
            <person name="Abouelleil A."/>
            <person name="Alvarado L."/>
            <person name="Arachchi H.M."/>
            <person name="Berlin A."/>
            <person name="Brown A."/>
            <person name="Chapman S.B."/>
            <person name="Chen Z."/>
            <person name="Dunbar C."/>
            <person name="Freedman E."/>
            <person name="Gearin G."/>
            <person name="Gellesch M."/>
            <person name="Goldberg J."/>
            <person name="Griggs A."/>
            <person name="Gujja S."/>
            <person name="Heiman D."/>
            <person name="Howarth C."/>
            <person name="Larson L."/>
            <person name="Lui A."/>
            <person name="MacDonald P.J.P."/>
            <person name="Montmayeur A."/>
            <person name="Murphy C."/>
            <person name="Neiman D."/>
            <person name="Pearson M."/>
            <person name="Priest M."/>
            <person name="Roberts A."/>
            <person name="Saif S."/>
            <person name="Shea T."/>
            <person name="Shenoy N."/>
            <person name="Sisk P."/>
            <person name="Stolte C."/>
            <person name="Sykes S."/>
            <person name="Wortman J."/>
            <person name="Nusbaum C."/>
            <person name="Birren B."/>
        </authorList>
    </citation>
    <scope>NUCLEOTIDE SEQUENCE [LARGE SCALE GENOMIC DNA]</scope>
    <source>
        <strain evidence="1 2">F0411</strain>
    </source>
</reference>
<dbReference type="HOGENOM" id="CLU_2452127_0_0_10"/>
<name>G6AE38_9BACT</name>
<dbReference type="Proteomes" id="UP000004597">
    <property type="component" value="Unassembled WGS sequence"/>
</dbReference>
<dbReference type="AlphaFoldDB" id="G6AE38"/>
<dbReference type="EMBL" id="AFXP01000003">
    <property type="protein sequence ID" value="EHG17037.1"/>
    <property type="molecule type" value="Genomic_DNA"/>
</dbReference>
<keyword evidence="2" id="KW-1185">Reference proteome</keyword>
<dbReference type="PATRIC" id="fig|857291.3.peg.360"/>
<proteinExistence type="predicted"/>
<evidence type="ECO:0000313" key="2">
    <source>
        <dbReference type="Proteomes" id="UP000004597"/>
    </source>
</evidence>
<organism evidence="1 2">
    <name type="scientific">Prevotella histicola F0411</name>
    <dbReference type="NCBI Taxonomy" id="857291"/>
    <lineage>
        <taxon>Bacteria</taxon>
        <taxon>Pseudomonadati</taxon>
        <taxon>Bacteroidota</taxon>
        <taxon>Bacteroidia</taxon>
        <taxon>Bacteroidales</taxon>
        <taxon>Prevotellaceae</taxon>
        <taxon>Prevotella</taxon>
    </lineage>
</organism>
<sequence length="89" mass="10400">MQDSLTSLTRCVVRTYPISVMIYTPTFEDGVISIVTAIQRMATSLHIEWQKKLKLYSKNMAMMHPDTTEHLNHYLFTNKDRASYVIKVF</sequence>
<accession>G6AE38</accession>
<comment type="caution">
    <text evidence="1">The sequence shown here is derived from an EMBL/GenBank/DDBJ whole genome shotgun (WGS) entry which is preliminary data.</text>
</comment>